<evidence type="ECO:0000256" key="7">
    <source>
        <dbReference type="ARBA" id="ARBA00023136"/>
    </source>
</evidence>
<evidence type="ECO:0000256" key="9">
    <source>
        <dbReference type="ARBA" id="ARBA00023288"/>
    </source>
</evidence>
<evidence type="ECO:0000256" key="4">
    <source>
        <dbReference type="ARBA" id="ARBA00022729"/>
    </source>
</evidence>
<keyword evidence="10" id="KW-0012">Acyltransferase</keyword>
<keyword evidence="6 13" id="KW-0573">Peptidoglycan synthesis</keyword>
<sequence>MRKFPPVLRAVTAAAAVLTGAMTGHVAAAAVQPAMPAPEHNVAVTGSVGAPASAAKITIMPGGGAAGTSITKGAEVSVSGAKLTSVVLTSLPSGTHSVGTASPGGTLRDADTAPARGTAPTVKATAEEARGRTVAEAASFATVDAGHSFIGSVTPKDGSRVGVGMPVSITFDKPITDKEAVQSHITVVSSSGQRAVGHWFGASRLDLRPRTYWKPGSDITVRLALDGVRGAKGITGVQNKTVRFHVGRSQISVVDVRRKTMTVIRDGKRIKTLPLSAGAAATPTYNGQMVISQKEQQMRMRGDTVGFTDKDGKPAYDIPDVPHALRLSTSGTFLHGNYWADKRVFGSANTSHGCIGLNDVQGGKDPSTPAAWFFDQSLIGDVVIVKNSGGTTIKPDNGLGDWNMPWNTWKAGSAA</sequence>
<dbReference type="UniPathway" id="UPA00219"/>
<evidence type="ECO:0000256" key="6">
    <source>
        <dbReference type="ARBA" id="ARBA00022984"/>
    </source>
</evidence>
<evidence type="ECO:0000313" key="18">
    <source>
        <dbReference type="Proteomes" id="UP000317881"/>
    </source>
</evidence>
<dbReference type="PANTHER" id="PTHR30582:SF2">
    <property type="entry name" value="L,D-TRANSPEPTIDASE YCIB-RELATED"/>
    <property type="match status" value="1"/>
</dbReference>
<dbReference type="Gene3D" id="2.60.40.3780">
    <property type="match status" value="1"/>
</dbReference>
<dbReference type="CDD" id="cd16913">
    <property type="entry name" value="YkuD_like"/>
    <property type="match status" value="1"/>
</dbReference>
<evidence type="ECO:0000256" key="10">
    <source>
        <dbReference type="ARBA" id="ARBA00023315"/>
    </source>
</evidence>
<feature type="signal peptide" evidence="15">
    <location>
        <begin position="1"/>
        <end position="29"/>
    </location>
</feature>
<keyword evidence="4 15" id="KW-0732">Signal</keyword>
<feature type="chain" id="PRO_5021330495" evidence="15">
    <location>
        <begin position="30"/>
        <end position="415"/>
    </location>
</feature>
<evidence type="ECO:0000256" key="2">
    <source>
        <dbReference type="ARBA" id="ARBA00022475"/>
    </source>
</evidence>
<dbReference type="EMBL" id="BJND01000115">
    <property type="protein sequence ID" value="GEC10501.1"/>
    <property type="molecule type" value="Genomic_DNA"/>
</dbReference>
<name>A0A4Y3VXK0_9ACTN</name>
<evidence type="ECO:0000256" key="13">
    <source>
        <dbReference type="PROSITE-ProRule" id="PRU01373"/>
    </source>
</evidence>
<gene>
    <name evidence="17" type="ORF">SSP24_81560</name>
</gene>
<protein>
    <submittedName>
        <fullName evidence="17">Lipoprotein</fullName>
    </submittedName>
</protein>
<dbReference type="Pfam" id="PF03734">
    <property type="entry name" value="YkuD"/>
    <property type="match status" value="1"/>
</dbReference>
<accession>A0A4Y3VXK0</accession>
<dbReference type="AlphaFoldDB" id="A0A4Y3VXK0"/>
<comment type="pathway">
    <text evidence="1 13">Cell wall biogenesis; peptidoglycan biosynthesis.</text>
</comment>
<proteinExistence type="predicted"/>
<dbReference type="GO" id="GO:0018104">
    <property type="term" value="P:peptidoglycan-protein cross-linking"/>
    <property type="evidence" value="ECO:0007669"/>
    <property type="project" value="TreeGrafter"/>
</dbReference>
<dbReference type="OrthoDB" id="5242354at2"/>
<evidence type="ECO:0000259" key="16">
    <source>
        <dbReference type="PROSITE" id="PS52029"/>
    </source>
</evidence>
<keyword evidence="3" id="KW-0808">Transferase</keyword>
<evidence type="ECO:0000256" key="3">
    <source>
        <dbReference type="ARBA" id="ARBA00022679"/>
    </source>
</evidence>
<feature type="active site" description="Nucleophile" evidence="13">
    <location>
        <position position="354"/>
    </location>
</feature>
<feature type="active site" description="Proton donor/acceptor" evidence="13">
    <location>
        <position position="335"/>
    </location>
</feature>
<dbReference type="InterPro" id="IPR041280">
    <property type="entry name" value="Big_10"/>
</dbReference>
<dbReference type="Gene3D" id="2.40.440.10">
    <property type="entry name" value="L,D-transpeptidase catalytic domain-like"/>
    <property type="match status" value="1"/>
</dbReference>
<evidence type="ECO:0000256" key="5">
    <source>
        <dbReference type="ARBA" id="ARBA00022960"/>
    </source>
</evidence>
<keyword evidence="7" id="KW-0472">Membrane</keyword>
<comment type="pathway">
    <text evidence="12">Glycan biosynthesis.</text>
</comment>
<evidence type="ECO:0000313" key="17">
    <source>
        <dbReference type="EMBL" id="GEC10501.1"/>
    </source>
</evidence>
<organism evidence="17 18">
    <name type="scientific">Streptomyces spinoverrucosus</name>
    <dbReference type="NCBI Taxonomy" id="284043"/>
    <lineage>
        <taxon>Bacteria</taxon>
        <taxon>Bacillati</taxon>
        <taxon>Actinomycetota</taxon>
        <taxon>Actinomycetes</taxon>
        <taxon>Kitasatosporales</taxon>
        <taxon>Streptomycetaceae</taxon>
        <taxon>Streptomyces</taxon>
    </lineage>
</organism>
<dbReference type="GO" id="GO:0005576">
    <property type="term" value="C:extracellular region"/>
    <property type="evidence" value="ECO:0007669"/>
    <property type="project" value="TreeGrafter"/>
</dbReference>
<evidence type="ECO:0000256" key="1">
    <source>
        <dbReference type="ARBA" id="ARBA00004752"/>
    </source>
</evidence>
<evidence type="ECO:0000256" key="8">
    <source>
        <dbReference type="ARBA" id="ARBA00023139"/>
    </source>
</evidence>
<dbReference type="Pfam" id="PF17964">
    <property type="entry name" value="Big_10"/>
    <property type="match status" value="1"/>
</dbReference>
<comment type="caution">
    <text evidence="17">The sequence shown here is derived from an EMBL/GenBank/DDBJ whole genome shotgun (WGS) entry which is preliminary data.</text>
</comment>
<dbReference type="PANTHER" id="PTHR30582">
    <property type="entry name" value="L,D-TRANSPEPTIDASE"/>
    <property type="match status" value="1"/>
</dbReference>
<dbReference type="InterPro" id="IPR050979">
    <property type="entry name" value="LD-transpeptidase"/>
</dbReference>
<evidence type="ECO:0000256" key="11">
    <source>
        <dbReference type="ARBA" id="ARBA00023316"/>
    </source>
</evidence>
<evidence type="ECO:0000256" key="15">
    <source>
        <dbReference type="SAM" id="SignalP"/>
    </source>
</evidence>
<keyword evidence="2" id="KW-1003">Cell membrane</keyword>
<dbReference type="PROSITE" id="PS52029">
    <property type="entry name" value="LD_TPASE"/>
    <property type="match status" value="1"/>
</dbReference>
<dbReference type="FunFam" id="2.40.440.10:FF:000005">
    <property type="entry name" value="L,D-transpeptidase 2"/>
    <property type="match status" value="1"/>
</dbReference>
<dbReference type="GO" id="GO:0071972">
    <property type="term" value="F:peptidoglycan L,D-transpeptidase activity"/>
    <property type="evidence" value="ECO:0007669"/>
    <property type="project" value="TreeGrafter"/>
</dbReference>
<dbReference type="CDD" id="cd13432">
    <property type="entry name" value="LDT_IgD_like_2"/>
    <property type="match status" value="1"/>
</dbReference>
<keyword evidence="5 13" id="KW-0133">Cell shape</keyword>
<dbReference type="InterPro" id="IPR038063">
    <property type="entry name" value="Transpep_catalytic_dom"/>
</dbReference>
<dbReference type="Gene3D" id="2.60.40.3710">
    <property type="match status" value="1"/>
</dbReference>
<dbReference type="SUPFAM" id="SSF141523">
    <property type="entry name" value="L,D-transpeptidase catalytic domain-like"/>
    <property type="match status" value="1"/>
</dbReference>
<reference evidence="17 18" key="1">
    <citation type="submission" date="2019-06" db="EMBL/GenBank/DDBJ databases">
        <title>Whole genome shotgun sequence of Streptomyces spinoverrucosus NBRC 14228.</title>
        <authorList>
            <person name="Hosoyama A."/>
            <person name="Uohara A."/>
            <person name="Ohji S."/>
            <person name="Ichikawa N."/>
        </authorList>
    </citation>
    <scope>NUCLEOTIDE SEQUENCE [LARGE SCALE GENOMIC DNA]</scope>
    <source>
        <strain evidence="17 18">NBRC 14228</strain>
    </source>
</reference>
<feature type="domain" description="L,D-TPase catalytic" evidence="16">
    <location>
        <begin position="250"/>
        <end position="386"/>
    </location>
</feature>
<evidence type="ECO:0000256" key="12">
    <source>
        <dbReference type="ARBA" id="ARBA00060592"/>
    </source>
</evidence>
<dbReference type="InterPro" id="IPR005490">
    <property type="entry name" value="LD_TPept_cat_dom"/>
</dbReference>
<keyword evidence="11 13" id="KW-0961">Cell wall biogenesis/degradation</keyword>
<keyword evidence="9 17" id="KW-0449">Lipoprotein</keyword>
<dbReference type="Proteomes" id="UP000317881">
    <property type="component" value="Unassembled WGS sequence"/>
</dbReference>
<keyword evidence="8" id="KW-0564">Palmitate</keyword>
<dbReference type="GO" id="GO:0016746">
    <property type="term" value="F:acyltransferase activity"/>
    <property type="evidence" value="ECO:0007669"/>
    <property type="project" value="UniProtKB-KW"/>
</dbReference>
<feature type="region of interest" description="Disordered" evidence="14">
    <location>
        <begin position="94"/>
        <end position="126"/>
    </location>
</feature>
<keyword evidence="18" id="KW-1185">Reference proteome</keyword>
<dbReference type="RefSeq" id="WP_141316085.1">
    <property type="nucleotide sequence ID" value="NZ_BJND01000115.1"/>
</dbReference>
<dbReference type="GO" id="GO:0008360">
    <property type="term" value="P:regulation of cell shape"/>
    <property type="evidence" value="ECO:0007669"/>
    <property type="project" value="UniProtKB-UniRule"/>
</dbReference>
<evidence type="ECO:0000256" key="14">
    <source>
        <dbReference type="SAM" id="MobiDB-lite"/>
    </source>
</evidence>
<dbReference type="GO" id="GO:0071555">
    <property type="term" value="P:cell wall organization"/>
    <property type="evidence" value="ECO:0007669"/>
    <property type="project" value="UniProtKB-UniRule"/>
</dbReference>